<dbReference type="Proteomes" id="UP000324748">
    <property type="component" value="Unassembled WGS sequence"/>
</dbReference>
<keyword evidence="3" id="KW-1185">Reference proteome</keyword>
<name>A0A5B0PKK5_PUCGR</name>
<feature type="compositionally biased region" description="Basic and acidic residues" evidence="1">
    <location>
        <begin position="77"/>
        <end position="91"/>
    </location>
</feature>
<dbReference type="AlphaFoldDB" id="A0A5B0PKK5"/>
<dbReference type="EMBL" id="VSWC01000053">
    <property type="protein sequence ID" value="KAA1101058.1"/>
    <property type="molecule type" value="Genomic_DNA"/>
</dbReference>
<accession>A0A5B0PKK5</accession>
<evidence type="ECO:0000313" key="3">
    <source>
        <dbReference type="Proteomes" id="UP000324748"/>
    </source>
</evidence>
<dbReference type="OrthoDB" id="10050244at2759"/>
<feature type="region of interest" description="Disordered" evidence="1">
    <location>
        <begin position="71"/>
        <end position="91"/>
    </location>
</feature>
<organism evidence="2 3">
    <name type="scientific">Puccinia graminis f. sp. tritici</name>
    <dbReference type="NCBI Taxonomy" id="56615"/>
    <lineage>
        <taxon>Eukaryota</taxon>
        <taxon>Fungi</taxon>
        <taxon>Dikarya</taxon>
        <taxon>Basidiomycota</taxon>
        <taxon>Pucciniomycotina</taxon>
        <taxon>Pucciniomycetes</taxon>
        <taxon>Pucciniales</taxon>
        <taxon>Pucciniaceae</taxon>
        <taxon>Puccinia</taxon>
    </lineage>
</organism>
<proteinExistence type="predicted"/>
<evidence type="ECO:0000256" key="1">
    <source>
        <dbReference type="SAM" id="MobiDB-lite"/>
    </source>
</evidence>
<reference evidence="2 3" key="1">
    <citation type="submission" date="2019-05" db="EMBL/GenBank/DDBJ databases">
        <title>Emergence of the Ug99 lineage of the wheat stem rust pathogen through somatic hybridization.</title>
        <authorList>
            <person name="Li F."/>
            <person name="Upadhyaya N.M."/>
            <person name="Sperschneider J."/>
            <person name="Matny O."/>
            <person name="Nguyen-Phuc H."/>
            <person name="Mago R."/>
            <person name="Raley C."/>
            <person name="Miller M.E."/>
            <person name="Silverstein K.A.T."/>
            <person name="Henningsen E."/>
            <person name="Hirsch C.D."/>
            <person name="Visser B."/>
            <person name="Pretorius Z.A."/>
            <person name="Steffenson B.J."/>
            <person name="Schwessinger B."/>
            <person name="Dodds P.N."/>
            <person name="Figueroa M."/>
        </authorList>
    </citation>
    <scope>NUCLEOTIDE SEQUENCE [LARGE SCALE GENOMIC DNA]</scope>
    <source>
        <strain evidence="2">21-0</strain>
    </source>
</reference>
<feature type="compositionally biased region" description="Basic and acidic residues" evidence="1">
    <location>
        <begin position="1"/>
        <end position="11"/>
    </location>
</feature>
<protein>
    <submittedName>
        <fullName evidence="2">Uncharacterized protein</fullName>
    </submittedName>
</protein>
<evidence type="ECO:0000313" key="2">
    <source>
        <dbReference type="EMBL" id="KAA1101058.1"/>
    </source>
</evidence>
<feature type="region of interest" description="Disordered" evidence="1">
    <location>
        <begin position="1"/>
        <end position="20"/>
    </location>
</feature>
<comment type="caution">
    <text evidence="2">The sequence shown here is derived from an EMBL/GenBank/DDBJ whole genome shotgun (WGS) entry which is preliminary data.</text>
</comment>
<gene>
    <name evidence="2" type="ORF">PGT21_005606</name>
</gene>
<sequence length="120" mass="13362">MAFHHSFDIRRTSSPSESNSFPLPSLIECSLFGSTSHRSHTLKLTLSIETASWKRLIASYESIESHGLAIETTQPNQKEKKNTSMERTADARWEGSALVGRAKSWQNNLAPGTISELSWA</sequence>